<evidence type="ECO:0000256" key="4">
    <source>
        <dbReference type="ARBA" id="ARBA00022692"/>
    </source>
</evidence>
<feature type="transmembrane region" description="Helical" evidence="7">
    <location>
        <begin position="530"/>
        <end position="552"/>
    </location>
</feature>
<dbReference type="Gene3D" id="1.20.1640.10">
    <property type="entry name" value="Multidrug efflux transporter AcrB transmembrane domain"/>
    <property type="match status" value="2"/>
</dbReference>
<evidence type="ECO:0000259" key="8">
    <source>
        <dbReference type="PROSITE" id="PS50156"/>
    </source>
</evidence>
<keyword evidence="5 7" id="KW-1133">Transmembrane helix</keyword>
<dbReference type="InterPro" id="IPR000731">
    <property type="entry name" value="SSD"/>
</dbReference>
<dbReference type="Proteomes" id="UP000266915">
    <property type="component" value="Unassembled WGS sequence"/>
</dbReference>
<evidence type="ECO:0000313" key="10">
    <source>
        <dbReference type="Proteomes" id="UP000266915"/>
    </source>
</evidence>
<evidence type="ECO:0000256" key="1">
    <source>
        <dbReference type="ARBA" id="ARBA00004651"/>
    </source>
</evidence>
<evidence type="ECO:0000256" key="5">
    <source>
        <dbReference type="ARBA" id="ARBA00022989"/>
    </source>
</evidence>
<evidence type="ECO:0000256" key="3">
    <source>
        <dbReference type="ARBA" id="ARBA00022475"/>
    </source>
</evidence>
<comment type="similarity">
    <text evidence="2">Belongs to the resistance-nodulation-cell division (RND) (TC 2.A.6) family. MmpL subfamily.</text>
</comment>
<dbReference type="PANTHER" id="PTHR33406">
    <property type="entry name" value="MEMBRANE PROTEIN MJ1562-RELATED"/>
    <property type="match status" value="1"/>
</dbReference>
<feature type="transmembrane region" description="Helical" evidence="7">
    <location>
        <begin position="276"/>
        <end position="297"/>
    </location>
</feature>
<dbReference type="PROSITE" id="PS50156">
    <property type="entry name" value="SSD"/>
    <property type="match status" value="1"/>
</dbReference>
<organism evidence="9 10">
    <name type="scientific">Plantibacter flavus</name>
    <dbReference type="NCBI Taxonomy" id="150123"/>
    <lineage>
        <taxon>Bacteria</taxon>
        <taxon>Bacillati</taxon>
        <taxon>Actinomycetota</taxon>
        <taxon>Actinomycetes</taxon>
        <taxon>Micrococcales</taxon>
        <taxon>Microbacteriaceae</taxon>
        <taxon>Plantibacter</taxon>
    </lineage>
</organism>
<evidence type="ECO:0000256" key="2">
    <source>
        <dbReference type="ARBA" id="ARBA00010157"/>
    </source>
</evidence>
<feature type="transmembrane region" description="Helical" evidence="7">
    <location>
        <begin position="172"/>
        <end position="191"/>
    </location>
</feature>
<feature type="domain" description="SSD" evidence="8">
    <location>
        <begin position="562"/>
        <end position="693"/>
    </location>
</feature>
<feature type="transmembrane region" description="Helical" evidence="7">
    <location>
        <begin position="361"/>
        <end position="380"/>
    </location>
</feature>
<protein>
    <submittedName>
        <fullName evidence="9">RND superfamily putative drug exporter</fullName>
    </submittedName>
</protein>
<sequence>MTNHSRTTPRRRAVITLLIGLVFTIVAGIAGADVLDNLKTGGFDDPQSDSVAAAEVLVDRFPGSDPKLVLVVDVSDGLDSAAGREALDDIVGAVDAVDDASVTGSYADSEQLRSDTDRGVVLVALAGDEDTVQRATTALRGAIAEEVTSATVRFGGIAGINDDLNAQVETDIVVAETIAIPITLVLLFFAFRGVVAALLPVGVAGVTILGSLGLLNVVAQVTSVSLFAVNLVTALGLGLAIDYCLLFLTRYRDERSGGATDEEALRIARRTTGRTIVFSGVVVAAALATLMLFDQYFLRSFAIAGLVIVACSVVGAVVLLPAALTLLGRRIDWGRLRSRRPAGAEGRFWYRVGDHAYRRPWLAVPVIALLIAMAAPFVHAEFGVPDERVLPADAESRVVADIMRSDFDVADADAVSVVTDDWAGTDRELDEYASELSSIAGVEAVTTSLGSFVDGRLVVPADARTEQHFRDGSALWLQVATDVVPYSPEGSELVRDVRAVDPGAGSTVLVGGLAAQMIDIGDSISARLPFAAAAIALMTLIILFLFTGSVLLPIKALVLNVVGLVGILGVIVFLFQDGNLSDVLGFTPSPIAISIPILLFCIAFGLSMDYEVFLLARIQERFRATGDLAEAVRSGLGASGPIITAAAAILAVSFFAMATSGVSIIKMLGIGTGIAILIDAILIRGVLVPVFMRVAGRYNWWAPRWLAAIHRRIGITEG</sequence>
<feature type="transmembrane region" description="Helical" evidence="7">
    <location>
        <begin position="225"/>
        <end position="248"/>
    </location>
</feature>
<comment type="subcellular location">
    <subcellularLocation>
        <location evidence="1">Cell membrane</location>
        <topology evidence="1">Multi-pass membrane protein</topology>
    </subcellularLocation>
</comment>
<dbReference type="GO" id="GO:0005886">
    <property type="term" value="C:plasma membrane"/>
    <property type="evidence" value="ECO:0007669"/>
    <property type="project" value="UniProtKB-SubCell"/>
</dbReference>
<dbReference type="RefSeq" id="WP_085511331.1">
    <property type="nucleotide sequence ID" value="NZ_FXAP01000002.1"/>
</dbReference>
<dbReference type="Pfam" id="PF03176">
    <property type="entry name" value="MMPL"/>
    <property type="match status" value="2"/>
</dbReference>
<keyword evidence="3" id="KW-1003">Cell membrane</keyword>
<dbReference type="EMBL" id="RKHL01000001">
    <property type="protein sequence ID" value="ROR83506.1"/>
    <property type="molecule type" value="Genomic_DNA"/>
</dbReference>
<feature type="transmembrane region" description="Helical" evidence="7">
    <location>
        <begin position="303"/>
        <end position="327"/>
    </location>
</feature>
<gene>
    <name evidence="9" type="ORF">EDD42_3618</name>
</gene>
<comment type="caution">
    <text evidence="9">The sequence shown here is derived from an EMBL/GenBank/DDBJ whole genome shotgun (WGS) entry which is preliminary data.</text>
</comment>
<feature type="transmembrane region" description="Helical" evidence="7">
    <location>
        <begin position="664"/>
        <end position="687"/>
    </location>
</feature>
<keyword evidence="4 7" id="KW-0812">Transmembrane</keyword>
<accession>A0A3N2C7L2</accession>
<keyword evidence="10" id="KW-1185">Reference proteome</keyword>
<dbReference type="InterPro" id="IPR050545">
    <property type="entry name" value="Mycobact_MmpL"/>
</dbReference>
<evidence type="ECO:0000256" key="7">
    <source>
        <dbReference type="SAM" id="Phobius"/>
    </source>
</evidence>
<dbReference type="PANTHER" id="PTHR33406:SF11">
    <property type="entry name" value="MEMBRANE PROTEIN SCO6666-RELATED"/>
    <property type="match status" value="1"/>
</dbReference>
<feature type="transmembrane region" description="Helical" evidence="7">
    <location>
        <begin position="557"/>
        <end position="575"/>
    </location>
</feature>
<keyword evidence="6 7" id="KW-0472">Membrane</keyword>
<evidence type="ECO:0000256" key="6">
    <source>
        <dbReference type="ARBA" id="ARBA00023136"/>
    </source>
</evidence>
<dbReference type="SUPFAM" id="SSF82866">
    <property type="entry name" value="Multidrug efflux transporter AcrB transmembrane domain"/>
    <property type="match status" value="2"/>
</dbReference>
<name>A0A3N2C7L2_9MICO</name>
<feature type="transmembrane region" description="Helical" evidence="7">
    <location>
        <begin position="636"/>
        <end position="658"/>
    </location>
</feature>
<dbReference type="InterPro" id="IPR004869">
    <property type="entry name" value="MMPL_dom"/>
</dbReference>
<dbReference type="AlphaFoldDB" id="A0A3N2C7L2"/>
<feature type="transmembrane region" description="Helical" evidence="7">
    <location>
        <begin position="595"/>
        <end position="616"/>
    </location>
</feature>
<feature type="transmembrane region" description="Helical" evidence="7">
    <location>
        <begin position="198"/>
        <end position="219"/>
    </location>
</feature>
<reference evidence="9 10" key="1">
    <citation type="submission" date="2018-11" db="EMBL/GenBank/DDBJ databases">
        <title>Sequencing the genomes of 1000 actinobacteria strains.</title>
        <authorList>
            <person name="Klenk H.-P."/>
        </authorList>
    </citation>
    <scope>NUCLEOTIDE SEQUENCE [LARGE SCALE GENOMIC DNA]</scope>
    <source>
        <strain evidence="9 10">DSM 14012</strain>
    </source>
</reference>
<proteinExistence type="inferred from homology"/>
<evidence type="ECO:0000313" key="9">
    <source>
        <dbReference type="EMBL" id="ROR83506.1"/>
    </source>
</evidence>